<dbReference type="AlphaFoldDB" id="A0A1Y6ENR9"/>
<organism evidence="8 9">
    <name type="scientific">Pseudidiomarina planktonica</name>
    <dbReference type="NCBI Taxonomy" id="1323738"/>
    <lineage>
        <taxon>Bacteria</taxon>
        <taxon>Pseudomonadati</taxon>
        <taxon>Pseudomonadota</taxon>
        <taxon>Gammaproteobacteria</taxon>
        <taxon>Alteromonadales</taxon>
        <taxon>Idiomarinaceae</taxon>
        <taxon>Pseudidiomarina</taxon>
    </lineage>
</organism>
<comment type="similarity">
    <text evidence="2">Belongs to the GtrA family.</text>
</comment>
<sequence>MKISDFEFFRFLVVGVINTAVGYGVFYLLLRYLHVQPYLANAIGYCVALSVAFTLSRCFVFNKTYKPRMVLNFTIAFILAFGLNQITLFLSLNVAGLIPELAQLFAMAVYTVAFFFLNKYFVFNR</sequence>
<dbReference type="InterPro" id="IPR051401">
    <property type="entry name" value="GtrA_CellWall_Glycosyl"/>
</dbReference>
<dbReference type="InterPro" id="IPR007267">
    <property type="entry name" value="GtrA_DPMS_TM"/>
</dbReference>
<evidence type="ECO:0000256" key="5">
    <source>
        <dbReference type="ARBA" id="ARBA00023136"/>
    </source>
</evidence>
<dbReference type="OrthoDB" id="9801620at2"/>
<protein>
    <submittedName>
        <fullName evidence="8">Putative flippase GtrA (Transmembrane translocase of bactoprenol-linked glucose)</fullName>
    </submittedName>
</protein>
<feature type="transmembrane region" description="Helical" evidence="6">
    <location>
        <begin position="42"/>
        <end position="61"/>
    </location>
</feature>
<dbReference type="RefSeq" id="WP_157984139.1">
    <property type="nucleotide sequence ID" value="NZ_FXWH01000001.1"/>
</dbReference>
<reference evidence="9" key="1">
    <citation type="submission" date="2017-04" db="EMBL/GenBank/DDBJ databases">
        <authorList>
            <person name="Varghese N."/>
            <person name="Submissions S."/>
        </authorList>
    </citation>
    <scope>NUCLEOTIDE SEQUENCE [LARGE SCALE GENOMIC DNA]</scope>
</reference>
<keyword evidence="9" id="KW-1185">Reference proteome</keyword>
<dbReference type="PANTHER" id="PTHR38459:SF1">
    <property type="entry name" value="PROPHAGE BACTOPRENOL-LINKED GLUCOSE TRANSLOCASE HOMOLOG"/>
    <property type="match status" value="1"/>
</dbReference>
<evidence type="ECO:0000259" key="7">
    <source>
        <dbReference type="Pfam" id="PF04138"/>
    </source>
</evidence>
<comment type="subcellular location">
    <subcellularLocation>
        <location evidence="1">Membrane</location>
        <topology evidence="1">Multi-pass membrane protein</topology>
    </subcellularLocation>
</comment>
<keyword evidence="5 6" id="KW-0472">Membrane</keyword>
<evidence type="ECO:0000256" key="2">
    <source>
        <dbReference type="ARBA" id="ARBA00009399"/>
    </source>
</evidence>
<evidence type="ECO:0000256" key="4">
    <source>
        <dbReference type="ARBA" id="ARBA00022989"/>
    </source>
</evidence>
<evidence type="ECO:0000256" key="6">
    <source>
        <dbReference type="SAM" id="Phobius"/>
    </source>
</evidence>
<evidence type="ECO:0000313" key="8">
    <source>
        <dbReference type="EMBL" id="SMQ61823.1"/>
    </source>
</evidence>
<dbReference type="PANTHER" id="PTHR38459">
    <property type="entry name" value="PROPHAGE BACTOPRENOL-LINKED GLUCOSE TRANSLOCASE HOMOLOG"/>
    <property type="match status" value="1"/>
</dbReference>
<gene>
    <name evidence="8" type="ORF">SAMN06297229_0619</name>
</gene>
<evidence type="ECO:0000313" key="9">
    <source>
        <dbReference type="Proteomes" id="UP000194450"/>
    </source>
</evidence>
<accession>A0A1Y6ENR9</accession>
<keyword evidence="4 6" id="KW-1133">Transmembrane helix</keyword>
<dbReference type="GO" id="GO:0000271">
    <property type="term" value="P:polysaccharide biosynthetic process"/>
    <property type="evidence" value="ECO:0007669"/>
    <property type="project" value="InterPro"/>
</dbReference>
<dbReference type="EMBL" id="FXWH01000001">
    <property type="protein sequence ID" value="SMQ61823.1"/>
    <property type="molecule type" value="Genomic_DNA"/>
</dbReference>
<dbReference type="Proteomes" id="UP000194450">
    <property type="component" value="Unassembled WGS sequence"/>
</dbReference>
<keyword evidence="3 6" id="KW-0812">Transmembrane</keyword>
<dbReference type="GO" id="GO:0005886">
    <property type="term" value="C:plasma membrane"/>
    <property type="evidence" value="ECO:0007669"/>
    <property type="project" value="TreeGrafter"/>
</dbReference>
<feature type="transmembrane region" description="Helical" evidence="6">
    <location>
        <begin position="12"/>
        <end position="30"/>
    </location>
</feature>
<feature type="transmembrane region" description="Helical" evidence="6">
    <location>
        <begin position="101"/>
        <end position="122"/>
    </location>
</feature>
<proteinExistence type="inferred from homology"/>
<evidence type="ECO:0000256" key="3">
    <source>
        <dbReference type="ARBA" id="ARBA00022692"/>
    </source>
</evidence>
<feature type="domain" description="GtrA/DPMS transmembrane" evidence="7">
    <location>
        <begin position="10"/>
        <end position="123"/>
    </location>
</feature>
<dbReference type="Pfam" id="PF04138">
    <property type="entry name" value="GtrA_DPMS_TM"/>
    <property type="match status" value="1"/>
</dbReference>
<feature type="transmembrane region" description="Helical" evidence="6">
    <location>
        <begin position="73"/>
        <end position="95"/>
    </location>
</feature>
<name>A0A1Y6ENR9_9GAMM</name>
<evidence type="ECO:0000256" key="1">
    <source>
        <dbReference type="ARBA" id="ARBA00004141"/>
    </source>
</evidence>